<comment type="caution">
    <text evidence="1">The sequence shown here is derived from an EMBL/GenBank/DDBJ whole genome shotgun (WGS) entry which is preliminary data.</text>
</comment>
<sequence length="133" mass="15371">MSASEFCHLPEKQQEMLIEKVIFSFPRLAVWISTKRDSLVLTRLRNLESECSSVPAKVPSTPSPSEKKVSYAELRRIRRYAPLPCRGLGDPENQQIKKHSGRKWVVDARGLSLDRKTSRWKRRLATYMLSTVK</sequence>
<evidence type="ECO:0000313" key="1">
    <source>
        <dbReference type="EMBL" id="KAL2629377.1"/>
    </source>
</evidence>
<keyword evidence="2" id="KW-1185">Reference proteome</keyword>
<protein>
    <submittedName>
        <fullName evidence="1">Uncharacterized protein</fullName>
    </submittedName>
</protein>
<evidence type="ECO:0000313" key="2">
    <source>
        <dbReference type="Proteomes" id="UP001605036"/>
    </source>
</evidence>
<accession>A0ABD1YIS3</accession>
<dbReference type="EMBL" id="JBHFFA010000004">
    <property type="protein sequence ID" value="KAL2629377.1"/>
    <property type="molecule type" value="Genomic_DNA"/>
</dbReference>
<proteinExistence type="predicted"/>
<reference evidence="1 2" key="1">
    <citation type="submission" date="2024-09" db="EMBL/GenBank/DDBJ databases">
        <title>Chromosome-scale assembly of Riccia fluitans.</title>
        <authorList>
            <person name="Paukszto L."/>
            <person name="Sawicki J."/>
            <person name="Karawczyk K."/>
            <person name="Piernik-Szablinska J."/>
            <person name="Szczecinska M."/>
            <person name="Mazdziarz M."/>
        </authorList>
    </citation>
    <scope>NUCLEOTIDE SEQUENCE [LARGE SCALE GENOMIC DNA]</scope>
    <source>
        <strain evidence="1">Rf_01</strain>
        <tissue evidence="1">Aerial parts of the thallus</tissue>
    </source>
</reference>
<name>A0ABD1YIS3_9MARC</name>
<dbReference type="AlphaFoldDB" id="A0ABD1YIS3"/>
<dbReference type="Proteomes" id="UP001605036">
    <property type="component" value="Unassembled WGS sequence"/>
</dbReference>
<organism evidence="1 2">
    <name type="scientific">Riccia fluitans</name>
    <dbReference type="NCBI Taxonomy" id="41844"/>
    <lineage>
        <taxon>Eukaryota</taxon>
        <taxon>Viridiplantae</taxon>
        <taxon>Streptophyta</taxon>
        <taxon>Embryophyta</taxon>
        <taxon>Marchantiophyta</taxon>
        <taxon>Marchantiopsida</taxon>
        <taxon>Marchantiidae</taxon>
        <taxon>Marchantiales</taxon>
        <taxon>Ricciaceae</taxon>
        <taxon>Riccia</taxon>
    </lineage>
</organism>
<gene>
    <name evidence="1" type="ORF">R1flu_014063</name>
</gene>